<comment type="caution">
    <text evidence="4">The sequence shown here is derived from an EMBL/GenBank/DDBJ whole genome shotgun (WGS) entry which is preliminary data.</text>
</comment>
<dbReference type="PANTHER" id="PTHR35089">
    <property type="entry name" value="CHAPERONE PROTEIN SKP"/>
    <property type="match status" value="1"/>
</dbReference>
<organism evidence="4 5">
    <name type="scientific">Candidatus Avacidaminococcus intestinavium</name>
    <dbReference type="NCBI Taxonomy" id="2840684"/>
    <lineage>
        <taxon>Bacteria</taxon>
        <taxon>Bacillati</taxon>
        <taxon>Bacillota</taxon>
        <taxon>Negativicutes</taxon>
        <taxon>Acidaminococcales</taxon>
        <taxon>Acidaminococcaceae</taxon>
        <taxon>Acidaminococcaceae incertae sedis</taxon>
        <taxon>Candidatus Avacidaminococcus</taxon>
    </lineage>
</organism>
<proteinExistence type="inferred from homology"/>
<dbReference type="PANTHER" id="PTHR35089:SF1">
    <property type="entry name" value="CHAPERONE PROTEIN SKP"/>
    <property type="match status" value="1"/>
</dbReference>
<dbReference type="InterPro" id="IPR024930">
    <property type="entry name" value="Skp_dom_sf"/>
</dbReference>
<evidence type="ECO:0000256" key="1">
    <source>
        <dbReference type="ARBA" id="ARBA00009091"/>
    </source>
</evidence>
<keyword evidence="2 3" id="KW-0732">Signal</keyword>
<dbReference type="GO" id="GO:0050821">
    <property type="term" value="P:protein stabilization"/>
    <property type="evidence" value="ECO:0007669"/>
    <property type="project" value="TreeGrafter"/>
</dbReference>
<accession>A0A9D1MNZ4</accession>
<dbReference type="EMBL" id="DVNI01000026">
    <property type="protein sequence ID" value="HIU63752.1"/>
    <property type="molecule type" value="Genomic_DNA"/>
</dbReference>
<comment type="similarity">
    <text evidence="1">Belongs to the Skp family.</text>
</comment>
<sequence>MRKSLLVVLMVLFALAAVGCGGRNTAFGVVDMQRIESESQVFKDVKEDVMKKAATAQEEVMKEMEGKPQDEAQKIMENKSAEMQMIQSEAQNKLKASFEAATNKVAADKKLGAILVKDAVPQGGIDVTDDVLKNMQ</sequence>
<dbReference type="SMART" id="SM00935">
    <property type="entry name" value="OmpH"/>
    <property type="match status" value="1"/>
</dbReference>
<dbReference type="PROSITE" id="PS51257">
    <property type="entry name" value="PROKAR_LIPOPROTEIN"/>
    <property type="match status" value="1"/>
</dbReference>
<dbReference type="GO" id="GO:0051082">
    <property type="term" value="F:unfolded protein binding"/>
    <property type="evidence" value="ECO:0007669"/>
    <property type="project" value="InterPro"/>
</dbReference>
<reference evidence="4" key="2">
    <citation type="journal article" date="2021" name="PeerJ">
        <title>Extensive microbial diversity within the chicken gut microbiome revealed by metagenomics and culture.</title>
        <authorList>
            <person name="Gilroy R."/>
            <person name="Ravi A."/>
            <person name="Getino M."/>
            <person name="Pursley I."/>
            <person name="Horton D.L."/>
            <person name="Alikhan N.F."/>
            <person name="Baker D."/>
            <person name="Gharbi K."/>
            <person name="Hall N."/>
            <person name="Watson M."/>
            <person name="Adriaenssens E.M."/>
            <person name="Foster-Nyarko E."/>
            <person name="Jarju S."/>
            <person name="Secka A."/>
            <person name="Antonio M."/>
            <person name="Oren A."/>
            <person name="Chaudhuri R.R."/>
            <person name="La Ragione R."/>
            <person name="Hildebrand F."/>
            <person name="Pallen M.J."/>
        </authorList>
    </citation>
    <scope>NUCLEOTIDE SEQUENCE</scope>
    <source>
        <strain evidence="4">CHK160-1198</strain>
    </source>
</reference>
<dbReference type="InterPro" id="IPR005632">
    <property type="entry name" value="Chaperone_Skp"/>
</dbReference>
<feature type="signal peptide" evidence="3">
    <location>
        <begin position="1"/>
        <end position="16"/>
    </location>
</feature>
<reference evidence="4" key="1">
    <citation type="submission" date="2020-10" db="EMBL/GenBank/DDBJ databases">
        <authorList>
            <person name="Gilroy R."/>
        </authorList>
    </citation>
    <scope>NUCLEOTIDE SEQUENCE</scope>
    <source>
        <strain evidence="4">CHK160-1198</strain>
    </source>
</reference>
<name>A0A9D1MNZ4_9FIRM</name>
<gene>
    <name evidence="4" type="ORF">IAB06_01750</name>
</gene>
<dbReference type="AlphaFoldDB" id="A0A9D1MNZ4"/>
<feature type="chain" id="PRO_5039050342" evidence="3">
    <location>
        <begin position="17"/>
        <end position="136"/>
    </location>
</feature>
<evidence type="ECO:0000313" key="5">
    <source>
        <dbReference type="Proteomes" id="UP000824099"/>
    </source>
</evidence>
<dbReference type="Proteomes" id="UP000824099">
    <property type="component" value="Unassembled WGS sequence"/>
</dbReference>
<protein>
    <submittedName>
        <fullName evidence="4">OmpH family outer membrane protein</fullName>
    </submittedName>
</protein>
<evidence type="ECO:0000256" key="3">
    <source>
        <dbReference type="SAM" id="SignalP"/>
    </source>
</evidence>
<dbReference type="GO" id="GO:0005829">
    <property type="term" value="C:cytosol"/>
    <property type="evidence" value="ECO:0007669"/>
    <property type="project" value="TreeGrafter"/>
</dbReference>
<evidence type="ECO:0000313" key="4">
    <source>
        <dbReference type="EMBL" id="HIU63752.1"/>
    </source>
</evidence>
<dbReference type="SUPFAM" id="SSF111384">
    <property type="entry name" value="OmpH-like"/>
    <property type="match status" value="1"/>
</dbReference>
<evidence type="ECO:0000256" key="2">
    <source>
        <dbReference type="ARBA" id="ARBA00022729"/>
    </source>
</evidence>
<dbReference type="Gene3D" id="3.30.910.20">
    <property type="entry name" value="Skp domain"/>
    <property type="match status" value="1"/>
</dbReference>